<dbReference type="AlphaFoldDB" id="A0A9N9PGW2"/>
<sequence length="42" mass="4914">AASEDYIRATSNYYNEPLFSDISINVDKSEEFRTDNRTCFCK</sequence>
<feature type="non-terminal residue" evidence="1">
    <location>
        <position position="42"/>
    </location>
</feature>
<comment type="caution">
    <text evidence="1">The sequence shown here is derived from an EMBL/GenBank/DDBJ whole genome shotgun (WGS) entry which is preliminary data.</text>
</comment>
<reference evidence="1" key="1">
    <citation type="submission" date="2021-06" db="EMBL/GenBank/DDBJ databases">
        <authorList>
            <person name="Kallberg Y."/>
            <person name="Tangrot J."/>
            <person name="Rosling A."/>
        </authorList>
    </citation>
    <scope>NUCLEOTIDE SEQUENCE</scope>
    <source>
        <strain evidence="1">FL966</strain>
    </source>
</reference>
<gene>
    <name evidence="1" type="ORF">CPELLU_LOCUS19103</name>
</gene>
<proteinExistence type="predicted"/>
<keyword evidence="2" id="KW-1185">Reference proteome</keyword>
<evidence type="ECO:0000313" key="1">
    <source>
        <dbReference type="EMBL" id="CAG8815147.1"/>
    </source>
</evidence>
<dbReference type="EMBL" id="CAJVQA010042734">
    <property type="protein sequence ID" value="CAG8815147.1"/>
    <property type="molecule type" value="Genomic_DNA"/>
</dbReference>
<protein>
    <submittedName>
        <fullName evidence="1">13678_t:CDS:1</fullName>
    </submittedName>
</protein>
<feature type="non-terminal residue" evidence="1">
    <location>
        <position position="1"/>
    </location>
</feature>
<dbReference type="Proteomes" id="UP000789759">
    <property type="component" value="Unassembled WGS sequence"/>
</dbReference>
<evidence type="ECO:0000313" key="2">
    <source>
        <dbReference type="Proteomes" id="UP000789759"/>
    </source>
</evidence>
<name>A0A9N9PGW2_9GLOM</name>
<accession>A0A9N9PGW2</accession>
<organism evidence="1 2">
    <name type="scientific">Cetraspora pellucida</name>
    <dbReference type="NCBI Taxonomy" id="1433469"/>
    <lineage>
        <taxon>Eukaryota</taxon>
        <taxon>Fungi</taxon>
        <taxon>Fungi incertae sedis</taxon>
        <taxon>Mucoromycota</taxon>
        <taxon>Glomeromycotina</taxon>
        <taxon>Glomeromycetes</taxon>
        <taxon>Diversisporales</taxon>
        <taxon>Gigasporaceae</taxon>
        <taxon>Cetraspora</taxon>
    </lineage>
</organism>
<dbReference type="OrthoDB" id="2433065at2759"/>